<feature type="domain" description="DNA replication/recombination mediator RecO N-terminal" evidence="8">
    <location>
        <begin position="2"/>
        <end position="80"/>
    </location>
</feature>
<dbReference type="EMBL" id="MHUL01000008">
    <property type="protein sequence ID" value="OHA77356.1"/>
    <property type="molecule type" value="Genomic_DNA"/>
</dbReference>
<dbReference type="Pfam" id="PF11967">
    <property type="entry name" value="RecO_N"/>
    <property type="match status" value="1"/>
</dbReference>
<dbReference type="PANTHER" id="PTHR33991">
    <property type="entry name" value="DNA REPAIR PROTEIN RECO"/>
    <property type="match status" value="1"/>
</dbReference>
<evidence type="ECO:0000313" key="9">
    <source>
        <dbReference type="EMBL" id="OHA77356.1"/>
    </source>
</evidence>
<dbReference type="InterPro" id="IPR003717">
    <property type="entry name" value="RecO"/>
</dbReference>
<dbReference type="Proteomes" id="UP000178222">
    <property type="component" value="Unassembled WGS sequence"/>
</dbReference>
<dbReference type="Gene3D" id="2.40.50.140">
    <property type="entry name" value="Nucleic acid-binding proteins"/>
    <property type="match status" value="1"/>
</dbReference>
<dbReference type="HAMAP" id="MF_00201">
    <property type="entry name" value="RecO"/>
    <property type="match status" value="1"/>
</dbReference>
<evidence type="ECO:0000313" key="10">
    <source>
        <dbReference type="Proteomes" id="UP000178222"/>
    </source>
</evidence>
<reference evidence="9 10" key="1">
    <citation type="journal article" date="2016" name="Nat. Commun.">
        <title>Thousands of microbial genomes shed light on interconnected biogeochemical processes in an aquifer system.</title>
        <authorList>
            <person name="Anantharaman K."/>
            <person name="Brown C.T."/>
            <person name="Hug L.A."/>
            <person name="Sharon I."/>
            <person name="Castelle C.J."/>
            <person name="Probst A.J."/>
            <person name="Thomas B.C."/>
            <person name="Singh A."/>
            <person name="Wilkins M.J."/>
            <person name="Karaoz U."/>
            <person name="Brodie E.L."/>
            <person name="Williams K.H."/>
            <person name="Hubbard S.S."/>
            <person name="Banfield J.F."/>
        </authorList>
    </citation>
    <scope>NUCLEOTIDE SEQUENCE [LARGE SCALE GENOMIC DNA]</scope>
</reference>
<gene>
    <name evidence="7" type="primary">recO</name>
    <name evidence="9" type="ORF">A3J30_00080</name>
</gene>
<evidence type="ECO:0000256" key="5">
    <source>
        <dbReference type="ARBA" id="ARBA00023204"/>
    </source>
</evidence>
<keyword evidence="5 7" id="KW-0234">DNA repair</keyword>
<evidence type="ECO:0000256" key="3">
    <source>
        <dbReference type="ARBA" id="ARBA00022763"/>
    </source>
</evidence>
<evidence type="ECO:0000259" key="8">
    <source>
        <dbReference type="Pfam" id="PF11967"/>
    </source>
</evidence>
<dbReference type="Gene3D" id="1.20.1440.120">
    <property type="entry name" value="Recombination protein O, C-terminal domain"/>
    <property type="match status" value="1"/>
</dbReference>
<evidence type="ECO:0000256" key="4">
    <source>
        <dbReference type="ARBA" id="ARBA00023172"/>
    </source>
</evidence>
<comment type="similarity">
    <text evidence="1 7">Belongs to the RecO family.</text>
</comment>
<dbReference type="InterPro" id="IPR042242">
    <property type="entry name" value="RecO_C"/>
</dbReference>
<evidence type="ECO:0000256" key="6">
    <source>
        <dbReference type="ARBA" id="ARBA00033409"/>
    </source>
</evidence>
<dbReference type="SUPFAM" id="SSF50249">
    <property type="entry name" value="Nucleic acid-binding proteins"/>
    <property type="match status" value="1"/>
</dbReference>
<dbReference type="GO" id="GO:0006310">
    <property type="term" value="P:DNA recombination"/>
    <property type="evidence" value="ECO:0007669"/>
    <property type="project" value="UniProtKB-UniRule"/>
</dbReference>
<sequence length="207" mass="23958">MALHYRTQGIILRKRDMGEADRVFVVFTKDFGKLTLRAVSERKITSKLRGGLELFNLSELEFIQGKTHKTITDAALVNSYPCMRKSLERVRAMARFAEVADELLRGQERDDKIWNLFTETLFILDKPALREREIDVLAYYFLWKLLSLAGYSPLLKHVAVKDENIARFISVLLQSSGETLESMRLEGINEARLREISQEHLLKVLQN</sequence>
<dbReference type="AlphaFoldDB" id="A0A1G2RX01"/>
<dbReference type="SUPFAM" id="SSF57863">
    <property type="entry name" value="ArfGap/RecO-like zinc finger"/>
    <property type="match status" value="1"/>
</dbReference>
<evidence type="ECO:0000256" key="7">
    <source>
        <dbReference type="HAMAP-Rule" id="MF_00201"/>
    </source>
</evidence>
<dbReference type="GO" id="GO:0043590">
    <property type="term" value="C:bacterial nucleoid"/>
    <property type="evidence" value="ECO:0007669"/>
    <property type="project" value="TreeGrafter"/>
</dbReference>
<evidence type="ECO:0000256" key="1">
    <source>
        <dbReference type="ARBA" id="ARBA00007452"/>
    </source>
</evidence>
<evidence type="ECO:0000256" key="2">
    <source>
        <dbReference type="ARBA" id="ARBA00021310"/>
    </source>
</evidence>
<comment type="function">
    <text evidence="7">Involved in DNA repair and RecF pathway recombination.</text>
</comment>
<accession>A0A1G2RX01</accession>
<organism evidence="9 10">
    <name type="scientific">Candidatus Wildermuthbacteria bacterium RIFCSPLOWO2_02_FULL_47_9c</name>
    <dbReference type="NCBI Taxonomy" id="1802466"/>
    <lineage>
        <taxon>Bacteria</taxon>
        <taxon>Candidatus Wildermuthiibacteriota</taxon>
    </lineage>
</organism>
<keyword evidence="4 7" id="KW-0233">DNA recombination</keyword>
<keyword evidence="3 7" id="KW-0227">DNA damage</keyword>
<protein>
    <recommendedName>
        <fullName evidence="2 7">DNA repair protein RecO</fullName>
    </recommendedName>
    <alternativeName>
        <fullName evidence="6 7">Recombination protein O</fullName>
    </alternativeName>
</protein>
<dbReference type="NCBIfam" id="TIGR00613">
    <property type="entry name" value="reco"/>
    <property type="match status" value="1"/>
</dbReference>
<dbReference type="InterPro" id="IPR012340">
    <property type="entry name" value="NA-bd_OB-fold"/>
</dbReference>
<dbReference type="InterPro" id="IPR037278">
    <property type="entry name" value="ARFGAP/RecO"/>
</dbReference>
<comment type="caution">
    <text evidence="9">The sequence shown here is derived from an EMBL/GenBank/DDBJ whole genome shotgun (WGS) entry which is preliminary data.</text>
</comment>
<proteinExistence type="inferred from homology"/>
<name>A0A1G2RX01_9BACT</name>
<dbReference type="PANTHER" id="PTHR33991:SF1">
    <property type="entry name" value="DNA REPAIR PROTEIN RECO"/>
    <property type="match status" value="1"/>
</dbReference>
<dbReference type="InterPro" id="IPR022572">
    <property type="entry name" value="DNA_rep/recomb_RecO_N"/>
</dbReference>
<dbReference type="GO" id="GO:0006302">
    <property type="term" value="P:double-strand break repair"/>
    <property type="evidence" value="ECO:0007669"/>
    <property type="project" value="TreeGrafter"/>
</dbReference>
<dbReference type="Pfam" id="PF02565">
    <property type="entry name" value="RecO_C"/>
    <property type="match status" value="1"/>
</dbReference>